<keyword evidence="3" id="KW-1185">Reference proteome</keyword>
<evidence type="ECO:0000259" key="1">
    <source>
        <dbReference type="PROSITE" id="PS51186"/>
    </source>
</evidence>
<dbReference type="AlphaFoldDB" id="A0A975HMH6"/>
<evidence type="ECO:0000313" key="3">
    <source>
        <dbReference type="Proteomes" id="UP000664904"/>
    </source>
</evidence>
<dbReference type="PROSITE" id="PS51186">
    <property type="entry name" value="GNAT"/>
    <property type="match status" value="1"/>
</dbReference>
<reference evidence="2" key="1">
    <citation type="submission" date="2021-03" db="EMBL/GenBank/DDBJ databases">
        <title>Complete Genome of Pseudoalteromonas xiamenensis STKMTI.2, a new potential marine bacterium producing anti-Vibrio compounds.</title>
        <authorList>
            <person name="Handayani D.P."/>
            <person name="Isnansetyo A."/>
            <person name="Istiqomah I."/>
            <person name="Jumina J."/>
        </authorList>
    </citation>
    <scope>NUCLEOTIDE SEQUENCE</scope>
    <source>
        <strain evidence="2">STKMTI.2</strain>
        <plasmid evidence="2">unnamed4</plasmid>
    </source>
</reference>
<dbReference type="InterPro" id="IPR016181">
    <property type="entry name" value="Acyl_CoA_acyltransferase"/>
</dbReference>
<keyword evidence="2" id="KW-0614">Plasmid</keyword>
<geneLocation type="plasmid" evidence="2 3">
    <name>unnamed4</name>
</geneLocation>
<sequence>MIKGNVVCIRNVKNEDLDSLYTLSNDFIDAGFYMPISLSSWTSFISEFKLNGFWVDFTGKLIIENFDGDIVGEAGFFKSTHYINGREVYYRIFSGHRGKGYASDALNLLIKLFFESSSFSRLQAVTVNGNSESEHILIKNGFKKEGIMRSARHFRGELVDLNLFSIIRKDWLSQ</sequence>
<dbReference type="SUPFAM" id="SSF55729">
    <property type="entry name" value="Acyl-CoA N-acyltransferases (Nat)"/>
    <property type="match status" value="1"/>
</dbReference>
<dbReference type="KEGG" id="pxi:J5O05_17235"/>
<organism evidence="2 3">
    <name type="scientific">Pseudoalteromonas xiamenensis</name>
    <dbReference type="NCBI Taxonomy" id="882626"/>
    <lineage>
        <taxon>Bacteria</taxon>
        <taxon>Pseudomonadati</taxon>
        <taxon>Pseudomonadota</taxon>
        <taxon>Gammaproteobacteria</taxon>
        <taxon>Alteromonadales</taxon>
        <taxon>Pseudoalteromonadaceae</taxon>
        <taxon>Pseudoalteromonas</taxon>
    </lineage>
</organism>
<dbReference type="PANTHER" id="PTHR43441">
    <property type="entry name" value="RIBOSOMAL-PROTEIN-SERINE ACETYLTRANSFERASE"/>
    <property type="match status" value="1"/>
</dbReference>
<dbReference type="InterPro" id="IPR051908">
    <property type="entry name" value="Ribosomal_N-acetyltransferase"/>
</dbReference>
<name>A0A975HMH6_9GAMM</name>
<feature type="domain" description="N-acetyltransferase" evidence="1">
    <location>
        <begin position="7"/>
        <end position="165"/>
    </location>
</feature>
<dbReference type="GO" id="GO:1990189">
    <property type="term" value="F:protein N-terminal-serine acetyltransferase activity"/>
    <property type="evidence" value="ECO:0007669"/>
    <property type="project" value="TreeGrafter"/>
</dbReference>
<dbReference type="EMBL" id="CP072134">
    <property type="protein sequence ID" value="QTH73002.1"/>
    <property type="molecule type" value="Genomic_DNA"/>
</dbReference>
<dbReference type="Proteomes" id="UP000664904">
    <property type="component" value="Plasmid unnamed4"/>
</dbReference>
<dbReference type="PANTHER" id="PTHR43441:SF2">
    <property type="entry name" value="FAMILY ACETYLTRANSFERASE, PUTATIVE (AFU_ORTHOLOGUE AFUA_7G00850)-RELATED"/>
    <property type="match status" value="1"/>
</dbReference>
<gene>
    <name evidence="2" type="ORF">J5O05_17235</name>
</gene>
<dbReference type="Gene3D" id="3.40.630.30">
    <property type="match status" value="1"/>
</dbReference>
<protein>
    <submittedName>
        <fullName evidence="2">GNAT family N-acetyltransferase</fullName>
    </submittedName>
</protein>
<dbReference type="RefSeq" id="WP_208844621.1">
    <property type="nucleotide sequence ID" value="NZ_CP072134.1"/>
</dbReference>
<dbReference type="GO" id="GO:0005737">
    <property type="term" value="C:cytoplasm"/>
    <property type="evidence" value="ECO:0007669"/>
    <property type="project" value="TreeGrafter"/>
</dbReference>
<accession>A0A975HMH6</accession>
<dbReference type="Pfam" id="PF13302">
    <property type="entry name" value="Acetyltransf_3"/>
    <property type="match status" value="1"/>
</dbReference>
<dbReference type="InterPro" id="IPR000182">
    <property type="entry name" value="GNAT_dom"/>
</dbReference>
<evidence type="ECO:0000313" key="2">
    <source>
        <dbReference type="EMBL" id="QTH73002.1"/>
    </source>
</evidence>
<dbReference type="GO" id="GO:0008999">
    <property type="term" value="F:protein-N-terminal-alanine acetyltransferase activity"/>
    <property type="evidence" value="ECO:0007669"/>
    <property type="project" value="TreeGrafter"/>
</dbReference>
<proteinExistence type="predicted"/>